<sequence>MDSSSNPPSAAALNQESANKNSTMILSKRASFFASYRRHQNFSLPDSIMFYVSQNPTSSKVYEKMIQSCKYFFVKNPILVYSIFYLKYENEWFTFFKRKPADFKNLSCKIWITDGLSVYDRSLSTDKTFISSIVPKVYQSDIKKFCLQNQSISFNDFIFLTSKCETITFLDGISVKNEDCSIVPLEKLVEVLPKLTDLNCDLQNDPKLITTKSVKELIGLSNFANLTRFILFNIPDTFDIETLYGYIKKNKKTEVHLFFSDQISAAYKNRLQTIKDAIVQTENCDFIKPKIFFYGMH</sequence>
<proteinExistence type="predicted"/>
<reference evidence="2" key="1">
    <citation type="submission" date="2022-11" db="UniProtKB">
        <authorList>
            <consortium name="WormBaseParasite"/>
        </authorList>
    </citation>
    <scope>IDENTIFICATION</scope>
</reference>
<evidence type="ECO:0000313" key="2">
    <source>
        <dbReference type="WBParaSite" id="ES5_v2.g25433.t1"/>
    </source>
</evidence>
<protein>
    <submittedName>
        <fullName evidence="2">Uncharacterized protein</fullName>
    </submittedName>
</protein>
<name>A0AC34G6Y7_9BILA</name>
<organism evidence="1 2">
    <name type="scientific">Panagrolaimus sp. ES5</name>
    <dbReference type="NCBI Taxonomy" id="591445"/>
    <lineage>
        <taxon>Eukaryota</taxon>
        <taxon>Metazoa</taxon>
        <taxon>Ecdysozoa</taxon>
        <taxon>Nematoda</taxon>
        <taxon>Chromadorea</taxon>
        <taxon>Rhabditida</taxon>
        <taxon>Tylenchina</taxon>
        <taxon>Panagrolaimomorpha</taxon>
        <taxon>Panagrolaimoidea</taxon>
        <taxon>Panagrolaimidae</taxon>
        <taxon>Panagrolaimus</taxon>
    </lineage>
</organism>
<dbReference type="WBParaSite" id="ES5_v2.g25433.t1">
    <property type="protein sequence ID" value="ES5_v2.g25433.t1"/>
    <property type="gene ID" value="ES5_v2.g25433"/>
</dbReference>
<accession>A0AC34G6Y7</accession>
<dbReference type="Proteomes" id="UP000887579">
    <property type="component" value="Unplaced"/>
</dbReference>
<evidence type="ECO:0000313" key="1">
    <source>
        <dbReference type="Proteomes" id="UP000887579"/>
    </source>
</evidence>